<dbReference type="InterPro" id="IPR008422">
    <property type="entry name" value="KN_HD"/>
</dbReference>
<evidence type="ECO:0000256" key="2">
    <source>
        <dbReference type="ARBA" id="ARBA00023125"/>
    </source>
</evidence>
<dbReference type="Gene3D" id="1.10.10.60">
    <property type="entry name" value="Homeodomain-like"/>
    <property type="match status" value="1"/>
</dbReference>
<evidence type="ECO:0000256" key="3">
    <source>
        <dbReference type="ARBA" id="ARBA00023155"/>
    </source>
</evidence>
<name>G9I6E5_9AGAR</name>
<keyword evidence="2" id="KW-0238">DNA-binding</keyword>
<dbReference type="InterPro" id="IPR024333">
    <property type="entry name" value="Mating-type_A-alpha/beta_1_N"/>
</dbReference>
<dbReference type="SMR" id="G9I6E5"/>
<dbReference type="GO" id="GO:0003677">
    <property type="term" value="F:DNA binding"/>
    <property type="evidence" value="ECO:0007669"/>
    <property type="project" value="UniProtKB-KW"/>
</dbReference>
<dbReference type="EMBL" id="JN578701">
    <property type="protein sequence ID" value="AEX07901.1"/>
    <property type="molecule type" value="Genomic_DNA"/>
</dbReference>
<comment type="similarity">
    <text evidence="1">Belongs to the TALE/M-ATYP homeobox family.</text>
</comment>
<evidence type="ECO:0000313" key="8">
    <source>
        <dbReference type="EMBL" id="AEX07901.1"/>
    </source>
</evidence>
<feature type="domain" description="KN homeodomain" evidence="6">
    <location>
        <begin position="120"/>
        <end position="159"/>
    </location>
</feature>
<dbReference type="SUPFAM" id="SSF46689">
    <property type="entry name" value="Homeodomain-like"/>
    <property type="match status" value="1"/>
</dbReference>
<sequence>MSDSLEARLLQVPERLIDAISEGAHKLDAFHDEWNQLLAEVNSGLDNGMLSVSTSTLVRTVAESVEVISSSFIKLEEAADAIDAAFTTSYQAILDDDLDVPSAELEGRSRPVYFEAAASWLLHNLPNPYPTDSVKNSIAFKTGSRRKDINSWFIDARRRIGWNDLRKRHFSNRRRDIVDAATKAYRMGACSDLDPEIQLEFSRVSQRATTLFGSRINESALVMSLGSHSPDASAKHNHSIAASYPSPCSSCSSPLPSDKDVDATTSVSNCPTPKSASTIVSPAPTSQYSGLPSPPQSYSELSQVPPASTTPRKRKRRLSDADAEIPSDQKKRMTAGPCMQLLSGTPASPNPYFDASILDNWFQTSDVPALSTDLAPVSQLEVELFDYSSFIPTAAIPTNALALTKLAQNTESEVGYEWAFTPTDVNSRSLYALDALSSTIEPLENFLSGVPPDNPLNPLEDIQSFLAGDPQSSFDWLQFSPLVNDAATFTGQ</sequence>
<dbReference type="Pfam" id="PF12731">
    <property type="entry name" value="Mating_N"/>
    <property type="match status" value="1"/>
</dbReference>
<evidence type="ECO:0000259" key="7">
    <source>
        <dbReference type="Pfam" id="PF12731"/>
    </source>
</evidence>
<feature type="region of interest" description="Disordered" evidence="5">
    <location>
        <begin position="226"/>
        <end position="340"/>
    </location>
</feature>
<dbReference type="InterPro" id="IPR009057">
    <property type="entry name" value="Homeodomain-like_sf"/>
</dbReference>
<evidence type="ECO:0000259" key="6">
    <source>
        <dbReference type="Pfam" id="PF05920"/>
    </source>
</evidence>
<dbReference type="InterPro" id="IPR001356">
    <property type="entry name" value="HD"/>
</dbReference>
<feature type="non-terminal residue" evidence="8">
    <location>
        <position position="492"/>
    </location>
</feature>
<accession>G9I6E5</accession>
<dbReference type="GO" id="GO:0006355">
    <property type="term" value="P:regulation of DNA-templated transcription"/>
    <property type="evidence" value="ECO:0007669"/>
    <property type="project" value="InterPro"/>
</dbReference>
<feature type="domain" description="Mating-type protein A-alpha/beta 1 N-terminal" evidence="7">
    <location>
        <begin position="9"/>
        <end position="87"/>
    </location>
</feature>
<evidence type="ECO:0000256" key="4">
    <source>
        <dbReference type="ARBA" id="ARBA00023242"/>
    </source>
</evidence>
<evidence type="ECO:0000256" key="1">
    <source>
        <dbReference type="ARBA" id="ARBA00005800"/>
    </source>
</evidence>
<keyword evidence="3 8" id="KW-0371">Homeobox</keyword>
<dbReference type="CDD" id="cd00086">
    <property type="entry name" value="homeodomain"/>
    <property type="match status" value="1"/>
</dbReference>
<dbReference type="AlphaFoldDB" id="G9I6E5"/>
<keyword evidence="4" id="KW-0539">Nucleus</keyword>
<evidence type="ECO:0000256" key="5">
    <source>
        <dbReference type="SAM" id="MobiDB-lite"/>
    </source>
</evidence>
<organism evidence="8">
    <name type="scientific">Volvariella volvacea</name>
    <dbReference type="NCBI Taxonomy" id="36659"/>
    <lineage>
        <taxon>Eukaryota</taxon>
        <taxon>Fungi</taxon>
        <taxon>Dikarya</taxon>
        <taxon>Basidiomycota</taxon>
        <taxon>Agaricomycotina</taxon>
        <taxon>Agaricomycetes</taxon>
        <taxon>Agaricomycetidae</taxon>
        <taxon>Agaricales</taxon>
        <taxon>Pluteineae</taxon>
        <taxon>Pluteaceae</taxon>
        <taxon>Volvariella</taxon>
    </lineage>
</organism>
<protein>
    <submittedName>
        <fullName evidence="8">HD1 homeodomain mating-type protein</fullName>
    </submittedName>
</protein>
<feature type="compositionally biased region" description="Polar residues" evidence="5">
    <location>
        <begin position="263"/>
        <end position="310"/>
    </location>
</feature>
<dbReference type="Pfam" id="PF05920">
    <property type="entry name" value="Homeobox_KN"/>
    <property type="match status" value="1"/>
</dbReference>
<reference evidence="8" key="1">
    <citation type="submission" date="2011-08" db="EMBL/GenBank/DDBJ databases">
        <title>Cloning and sequence analysis of A mating-type in Volvariella volvacea.</title>
        <authorList>
            <person name="Xie B.G."/>
            <person name="Chen B.Z."/>
            <person name="Zou F."/>
            <person name="Deng Y.J."/>
            <person name="Gui F."/>
        </authorList>
    </citation>
    <scope>NUCLEOTIDE SEQUENCE</scope>
</reference>
<proteinExistence type="inferred from homology"/>
<feature type="compositionally biased region" description="Low complexity" evidence="5">
    <location>
        <begin position="243"/>
        <end position="256"/>
    </location>
</feature>